<feature type="compositionally biased region" description="Polar residues" evidence="1">
    <location>
        <begin position="107"/>
        <end position="117"/>
    </location>
</feature>
<dbReference type="AlphaFoldDB" id="A0A0J0XDH7"/>
<evidence type="ECO:0000313" key="2">
    <source>
        <dbReference type="EMBL" id="KLT39093.1"/>
    </source>
</evidence>
<name>A0A0J0XDH7_9TREE</name>
<feature type="compositionally biased region" description="Basic and acidic residues" evidence="1">
    <location>
        <begin position="144"/>
        <end position="155"/>
    </location>
</feature>
<sequence>MSPETDFDAIHDAWRAIAQSGTLTEEQSACLLGARCLRIISAVQDAPPESPGPKASMAAIIVAHNPSSVVKPVDSSTEPKTVPDSPPSPSPSPHPAQPRPPPEALSAQKSHPQSLPTESRKVKFAIPARPPPSPTRQDSGDAASRFRERLARNKP</sequence>
<dbReference type="Proteomes" id="UP000053611">
    <property type="component" value="Unassembled WGS sequence"/>
</dbReference>
<keyword evidence="3" id="KW-1185">Reference proteome</keyword>
<gene>
    <name evidence="2" type="ORF">CC85DRAFT_331062</name>
</gene>
<accession>A0A0J0XDH7</accession>
<feature type="region of interest" description="Disordered" evidence="1">
    <location>
        <begin position="68"/>
        <end position="155"/>
    </location>
</feature>
<dbReference type="EMBL" id="KQ087271">
    <property type="protein sequence ID" value="KLT39093.1"/>
    <property type="molecule type" value="Genomic_DNA"/>
</dbReference>
<dbReference type="GeneID" id="28987604"/>
<evidence type="ECO:0000313" key="3">
    <source>
        <dbReference type="Proteomes" id="UP000053611"/>
    </source>
</evidence>
<feature type="compositionally biased region" description="Pro residues" evidence="1">
    <location>
        <begin position="84"/>
        <end position="103"/>
    </location>
</feature>
<proteinExistence type="predicted"/>
<dbReference type="RefSeq" id="XP_018275584.1">
    <property type="nucleotide sequence ID" value="XM_018427001.1"/>
</dbReference>
<reference evidence="2 3" key="1">
    <citation type="submission" date="2015-03" db="EMBL/GenBank/DDBJ databases">
        <title>Genomics and transcriptomics of the oil-accumulating basidiomycete yeast T. oleaginosus allow insights into substrate utilization and the diverse evolutionary trajectories of mating systems in fungi.</title>
        <authorList>
            <consortium name="DOE Joint Genome Institute"/>
            <person name="Kourist R."/>
            <person name="Kracht O."/>
            <person name="Bracharz F."/>
            <person name="Lipzen A."/>
            <person name="Nolan M."/>
            <person name="Ohm R."/>
            <person name="Grigoriev I."/>
            <person name="Sun S."/>
            <person name="Heitman J."/>
            <person name="Bruck T."/>
            <person name="Nowrousian M."/>
        </authorList>
    </citation>
    <scope>NUCLEOTIDE SEQUENCE [LARGE SCALE GENOMIC DNA]</scope>
    <source>
        <strain evidence="2 3">IBC0246</strain>
    </source>
</reference>
<organism evidence="2 3">
    <name type="scientific">Cutaneotrichosporon oleaginosum</name>
    <dbReference type="NCBI Taxonomy" id="879819"/>
    <lineage>
        <taxon>Eukaryota</taxon>
        <taxon>Fungi</taxon>
        <taxon>Dikarya</taxon>
        <taxon>Basidiomycota</taxon>
        <taxon>Agaricomycotina</taxon>
        <taxon>Tremellomycetes</taxon>
        <taxon>Trichosporonales</taxon>
        <taxon>Trichosporonaceae</taxon>
        <taxon>Cutaneotrichosporon</taxon>
    </lineage>
</organism>
<protein>
    <submittedName>
        <fullName evidence="2">Uncharacterized protein</fullName>
    </submittedName>
</protein>
<evidence type="ECO:0000256" key="1">
    <source>
        <dbReference type="SAM" id="MobiDB-lite"/>
    </source>
</evidence>